<evidence type="ECO:0000313" key="3">
    <source>
        <dbReference type="Proteomes" id="UP000018320"/>
    </source>
</evidence>
<dbReference type="VEuPathDB" id="GiardiaDB:DHA2_150822"/>
<reference evidence="3" key="1">
    <citation type="submission" date="2012-02" db="EMBL/GenBank/DDBJ databases">
        <title>Genome sequencing of Giardia lamblia Genotypes A2 and B isolates (DH and GS) and comparative analysis with the genomes of Genotypes A1 and E (WB and Pig).</title>
        <authorList>
            <person name="Adam R."/>
            <person name="Dahlstrom E."/>
            <person name="Martens C."/>
            <person name="Bruno D."/>
            <person name="Barbian K."/>
            <person name="Porcella S.F."/>
            <person name="Nash T."/>
        </authorList>
    </citation>
    <scope>NUCLEOTIDE SEQUENCE</scope>
    <source>
        <strain evidence="3">DH</strain>
    </source>
</reference>
<feature type="compositionally biased region" description="Basic residues" evidence="1">
    <location>
        <begin position="7"/>
        <end position="17"/>
    </location>
</feature>
<dbReference type="Proteomes" id="UP000018320">
    <property type="component" value="Unassembled WGS sequence"/>
</dbReference>
<dbReference type="EMBL" id="AHGT01000013">
    <property type="protein sequence ID" value="ESU38465.1"/>
    <property type="molecule type" value="Genomic_DNA"/>
</dbReference>
<evidence type="ECO:0000313" key="2">
    <source>
        <dbReference type="EMBL" id="ESU38465.1"/>
    </source>
</evidence>
<protein>
    <submittedName>
        <fullName evidence="2">Uncharacterized protein</fullName>
    </submittedName>
</protein>
<feature type="compositionally biased region" description="Basic and acidic residues" evidence="1">
    <location>
        <begin position="43"/>
        <end position="59"/>
    </location>
</feature>
<feature type="region of interest" description="Disordered" evidence="1">
    <location>
        <begin position="209"/>
        <end position="258"/>
    </location>
</feature>
<sequence length="258" mass="27473">MGESTGKARRGSKKRVQKASDRMIRRARRRDRGSSASPNEPPSVREHLRGDSARHDHSSRNPPGPDGVTGDYTSWPANAGVHSGDCSLGSLQPSTARGAATPPSHHRRALSSTSGETLPTWGSSCWCPYTPSETPSRRPSATLLRLVGRVSSPCTRPWRPTAGDSRGPSPLPAGMPRQEQHRTGALPGLSGGAQIRPWMCVRTDQACAAGQPTAPERPRAARLVDPGQACPATGGAQEPRTPYSLNPLPPDQARNPSR</sequence>
<dbReference type="AlphaFoldDB" id="V6TNA1"/>
<feature type="region of interest" description="Disordered" evidence="1">
    <location>
        <begin position="152"/>
        <end position="179"/>
    </location>
</feature>
<name>V6TNA1_GIAIN</name>
<proteinExistence type="predicted"/>
<evidence type="ECO:0000256" key="1">
    <source>
        <dbReference type="SAM" id="MobiDB-lite"/>
    </source>
</evidence>
<reference evidence="2 3" key="2">
    <citation type="journal article" date="2013" name="Genome Biol. Evol.">
        <title>Genome sequencing of Giardia lamblia genotypes A2 and B isolates (DH and GS) and comparative analysis with the genomes of genotypes A1 and E (WB and Pig).</title>
        <authorList>
            <person name="Adam R.D."/>
            <person name="Dahlstrom E.W."/>
            <person name="Martens C.A."/>
            <person name="Bruno D.P."/>
            <person name="Barbian K.D."/>
            <person name="Ricklefs S.M."/>
            <person name="Hernandez M.M."/>
            <person name="Narla N.P."/>
            <person name="Patel R.B."/>
            <person name="Porcella S.F."/>
            <person name="Nash T.E."/>
        </authorList>
    </citation>
    <scope>NUCLEOTIDE SEQUENCE [LARGE SCALE GENOMIC DNA]</scope>
    <source>
        <strain evidence="2 3">DH</strain>
    </source>
</reference>
<gene>
    <name evidence="2" type="ORF">DHA2_150822</name>
</gene>
<organism evidence="2 3">
    <name type="scientific">Giardia intestinalis</name>
    <name type="common">Giardia lamblia</name>
    <dbReference type="NCBI Taxonomy" id="5741"/>
    <lineage>
        <taxon>Eukaryota</taxon>
        <taxon>Metamonada</taxon>
        <taxon>Diplomonadida</taxon>
        <taxon>Hexamitidae</taxon>
        <taxon>Giardiinae</taxon>
        <taxon>Giardia</taxon>
    </lineage>
</organism>
<feature type="region of interest" description="Disordered" evidence="1">
    <location>
        <begin position="1"/>
        <end position="118"/>
    </location>
</feature>
<comment type="caution">
    <text evidence="2">The sequence shown here is derived from an EMBL/GenBank/DDBJ whole genome shotgun (WGS) entry which is preliminary data.</text>
</comment>
<accession>V6TNA1</accession>